<dbReference type="Proteomes" id="UP000076738">
    <property type="component" value="Unassembled WGS sequence"/>
</dbReference>
<dbReference type="EMBL" id="KV417268">
    <property type="protein sequence ID" value="KZP00838.1"/>
    <property type="molecule type" value="Genomic_DNA"/>
</dbReference>
<dbReference type="PANTHER" id="PTHR12598:SF0">
    <property type="entry name" value="COPPER HOMEOSTASIS PROTEIN CUTC HOMOLOG"/>
    <property type="match status" value="1"/>
</dbReference>
<name>A0A167REZ6_CALVF</name>
<dbReference type="GO" id="GO:0005507">
    <property type="term" value="F:copper ion binding"/>
    <property type="evidence" value="ECO:0007669"/>
    <property type="project" value="TreeGrafter"/>
</dbReference>
<dbReference type="Gene3D" id="3.20.20.380">
    <property type="entry name" value="Copper homeostasis (CutC) domain"/>
    <property type="match status" value="1"/>
</dbReference>
<protein>
    <recommendedName>
        <fullName evidence="2">Copper homeostasis protein cutC homolog</fullName>
    </recommendedName>
</protein>
<keyword evidence="4" id="KW-1185">Reference proteome</keyword>
<reference evidence="3 4" key="1">
    <citation type="journal article" date="2016" name="Mol. Biol. Evol.">
        <title>Comparative Genomics of Early-Diverging Mushroom-Forming Fungi Provides Insights into the Origins of Lignocellulose Decay Capabilities.</title>
        <authorList>
            <person name="Nagy L.G."/>
            <person name="Riley R."/>
            <person name="Tritt A."/>
            <person name="Adam C."/>
            <person name="Daum C."/>
            <person name="Floudas D."/>
            <person name="Sun H."/>
            <person name="Yadav J.S."/>
            <person name="Pangilinan J."/>
            <person name="Larsson K.H."/>
            <person name="Matsuura K."/>
            <person name="Barry K."/>
            <person name="Labutti K."/>
            <person name="Kuo R."/>
            <person name="Ohm R.A."/>
            <person name="Bhattacharya S.S."/>
            <person name="Shirouzu T."/>
            <person name="Yoshinaga Y."/>
            <person name="Martin F.M."/>
            <person name="Grigoriev I.V."/>
            <person name="Hibbett D.S."/>
        </authorList>
    </citation>
    <scope>NUCLEOTIDE SEQUENCE [LARGE SCALE GENOMIC DNA]</scope>
    <source>
        <strain evidence="3 4">TUFC12733</strain>
    </source>
</reference>
<dbReference type="AlphaFoldDB" id="A0A167REZ6"/>
<dbReference type="Pfam" id="PF03932">
    <property type="entry name" value="CutC"/>
    <property type="match status" value="1"/>
</dbReference>
<sequence length="283" mass="30444">MPSSGAQRVLLEVCVDSLESAVIAQENGADRLEVCANLAVGGGTTPSLGLARCILEHVRLPIMVLIRCRTGDFYYTPSELAVMVADIRAIALLAEEHKDREVGVVIGALSSNGTVDEPAVRALLQAAGHMPVTFHRAFDMVRDADEAMRTISDITGIGRILTSGLAPSCITGLECIARLSRSSQALSLMPGSGIKSTNVDQLLHVLYPIWHAQGTGFEIHLSAGGYFSPQGGGFRREGMGFGLGVTATDAEEKERREWGRWCVRAEELREVRRLVDVFVVGQA</sequence>
<evidence type="ECO:0000256" key="1">
    <source>
        <dbReference type="ARBA" id="ARBA00007768"/>
    </source>
</evidence>
<evidence type="ECO:0000313" key="4">
    <source>
        <dbReference type="Proteomes" id="UP000076738"/>
    </source>
</evidence>
<dbReference type="SUPFAM" id="SSF110395">
    <property type="entry name" value="CutC-like"/>
    <property type="match status" value="1"/>
</dbReference>
<proteinExistence type="inferred from homology"/>
<organism evidence="3 4">
    <name type="scientific">Calocera viscosa (strain TUFC12733)</name>
    <dbReference type="NCBI Taxonomy" id="1330018"/>
    <lineage>
        <taxon>Eukaryota</taxon>
        <taxon>Fungi</taxon>
        <taxon>Dikarya</taxon>
        <taxon>Basidiomycota</taxon>
        <taxon>Agaricomycotina</taxon>
        <taxon>Dacrymycetes</taxon>
        <taxon>Dacrymycetales</taxon>
        <taxon>Dacrymycetaceae</taxon>
        <taxon>Calocera</taxon>
    </lineage>
</organism>
<dbReference type="PANTHER" id="PTHR12598">
    <property type="entry name" value="COPPER HOMEOSTASIS PROTEIN CUTC"/>
    <property type="match status" value="1"/>
</dbReference>
<dbReference type="InterPro" id="IPR036822">
    <property type="entry name" value="CutC-like_dom_sf"/>
</dbReference>
<dbReference type="InterPro" id="IPR005627">
    <property type="entry name" value="CutC-like"/>
</dbReference>
<comment type="similarity">
    <text evidence="1">Belongs to the CutC family.</text>
</comment>
<evidence type="ECO:0000313" key="3">
    <source>
        <dbReference type="EMBL" id="KZP00838.1"/>
    </source>
</evidence>
<dbReference type="HAMAP" id="MF_00795">
    <property type="entry name" value="CutC"/>
    <property type="match status" value="1"/>
</dbReference>
<evidence type="ECO:0000256" key="2">
    <source>
        <dbReference type="ARBA" id="ARBA00019014"/>
    </source>
</evidence>
<accession>A0A167REZ6</accession>
<dbReference type="OrthoDB" id="7392499at2759"/>
<dbReference type="STRING" id="1330018.A0A167REZ6"/>
<gene>
    <name evidence="3" type="ORF">CALVIDRAFT_595009</name>
</gene>